<proteinExistence type="predicted"/>
<dbReference type="EMBL" id="VCGU01000010">
    <property type="protein sequence ID" value="TRY68396.1"/>
    <property type="molecule type" value="Genomic_DNA"/>
</dbReference>
<accession>A0A553NSI0</accession>
<evidence type="ECO:0000313" key="2">
    <source>
        <dbReference type="EMBL" id="TRY68396.1"/>
    </source>
</evidence>
<evidence type="ECO:0000313" key="3">
    <source>
        <dbReference type="Proteomes" id="UP000318571"/>
    </source>
</evidence>
<dbReference type="AlphaFoldDB" id="A0A553NSI0"/>
<feature type="region of interest" description="Disordered" evidence="1">
    <location>
        <begin position="189"/>
        <end position="285"/>
    </location>
</feature>
<feature type="compositionally biased region" description="Polar residues" evidence="1">
    <location>
        <begin position="144"/>
        <end position="156"/>
    </location>
</feature>
<organism evidence="2 3">
    <name type="scientific">Tigriopus californicus</name>
    <name type="common">Marine copepod</name>
    <dbReference type="NCBI Taxonomy" id="6832"/>
    <lineage>
        <taxon>Eukaryota</taxon>
        <taxon>Metazoa</taxon>
        <taxon>Ecdysozoa</taxon>
        <taxon>Arthropoda</taxon>
        <taxon>Crustacea</taxon>
        <taxon>Multicrustacea</taxon>
        <taxon>Hexanauplia</taxon>
        <taxon>Copepoda</taxon>
        <taxon>Harpacticoida</taxon>
        <taxon>Harpacticidae</taxon>
        <taxon>Tigriopus</taxon>
    </lineage>
</organism>
<reference evidence="2 3" key="1">
    <citation type="journal article" date="2018" name="Nat. Ecol. Evol.">
        <title>Genomic signatures of mitonuclear coevolution across populations of Tigriopus californicus.</title>
        <authorList>
            <person name="Barreto F.S."/>
            <person name="Watson E.T."/>
            <person name="Lima T.G."/>
            <person name="Willett C.S."/>
            <person name="Edmands S."/>
            <person name="Li W."/>
            <person name="Burton R.S."/>
        </authorList>
    </citation>
    <scope>NUCLEOTIDE SEQUENCE [LARGE SCALE GENOMIC DNA]</scope>
    <source>
        <strain evidence="2 3">San Diego</strain>
    </source>
</reference>
<feature type="region of interest" description="Disordered" evidence="1">
    <location>
        <begin position="83"/>
        <end position="162"/>
    </location>
</feature>
<feature type="compositionally biased region" description="Polar residues" evidence="1">
    <location>
        <begin position="248"/>
        <end position="258"/>
    </location>
</feature>
<sequence>MVEAEVGGKCPPSLAPTMQDFHILKPISRGAFGKVFLGTKSVLHRTPGQILSLTSHLRFRGPETSLLSASTCSDQTASWCVHSQPPLSPNTTSQSAGPFSPDLSPLSPLKPRVRLTSGCHSAPSQPPGPHSPPTGLNRTRRTQNETTSEDQTTPPTGQRRLVRKKSCIDAFEVSSELAGLAQLRVNPVQAESGRKRGKPMLLDFQDSPGSEPQPAKIPKLLAMNEPPLTNHTSPKSPDSDTHDASFESCESGSLSVTSANKENQPQAPPPPEAGALKFSTPTQNGPELARNVRFIMSPKTPIELSQLDEAVNKFGLSFSGLMDWRTSSLAPLPTESPAHRRWPPLLNDTPIETPLKAHTPFRTPKSLKKSTGSIMRERILGKNNHRPHWSQRLFSFHK</sequence>
<protein>
    <submittedName>
        <fullName evidence="2">Uncharacterized protein</fullName>
    </submittedName>
</protein>
<dbReference type="Proteomes" id="UP000318571">
    <property type="component" value="Chromosome 1"/>
</dbReference>
<gene>
    <name evidence="2" type="ORF">TCAL_10239</name>
</gene>
<name>A0A553NSI0_TIGCA</name>
<feature type="compositionally biased region" description="Low complexity" evidence="1">
    <location>
        <begin position="98"/>
        <end position="110"/>
    </location>
</feature>
<evidence type="ECO:0000256" key="1">
    <source>
        <dbReference type="SAM" id="MobiDB-lite"/>
    </source>
</evidence>
<feature type="region of interest" description="Disordered" evidence="1">
    <location>
        <begin position="333"/>
        <end position="371"/>
    </location>
</feature>
<comment type="caution">
    <text evidence="2">The sequence shown here is derived from an EMBL/GenBank/DDBJ whole genome shotgun (WGS) entry which is preliminary data.</text>
</comment>
<keyword evidence="3" id="KW-1185">Reference proteome</keyword>
<feature type="compositionally biased region" description="Polar residues" evidence="1">
    <location>
        <begin position="227"/>
        <end position="236"/>
    </location>
</feature>